<proteinExistence type="predicted"/>
<dbReference type="KEGG" id="sna:Snas_3808"/>
<dbReference type="AlphaFoldDB" id="D3PYN1"/>
<dbReference type="RefSeq" id="WP_013019035.1">
    <property type="nucleotide sequence ID" value="NC_013947.1"/>
</dbReference>
<evidence type="ECO:0000256" key="2">
    <source>
        <dbReference type="SAM" id="Phobius"/>
    </source>
</evidence>
<gene>
    <name evidence="3" type="ordered locus">Snas_3808</name>
</gene>
<keyword evidence="4" id="KW-1185">Reference proteome</keyword>
<dbReference type="STRING" id="446470.Snas_3808"/>
<dbReference type="HOGENOM" id="CLU_952868_0_0_11"/>
<feature type="compositionally biased region" description="Low complexity" evidence="1">
    <location>
        <begin position="8"/>
        <end position="18"/>
    </location>
</feature>
<keyword evidence="2" id="KW-0812">Transmembrane</keyword>
<protein>
    <submittedName>
        <fullName evidence="3">Uncharacterized protein</fullName>
    </submittedName>
</protein>
<name>D3PYN1_STANL</name>
<dbReference type="EMBL" id="CP001778">
    <property type="protein sequence ID" value="ADD43464.1"/>
    <property type="molecule type" value="Genomic_DNA"/>
</dbReference>
<organism evidence="3 4">
    <name type="scientific">Stackebrandtia nassauensis (strain DSM 44728 / CIP 108903 / NRRL B-16338 / NBRC 102104 / LLR-40K-21)</name>
    <dbReference type="NCBI Taxonomy" id="446470"/>
    <lineage>
        <taxon>Bacteria</taxon>
        <taxon>Bacillati</taxon>
        <taxon>Actinomycetota</taxon>
        <taxon>Actinomycetes</taxon>
        <taxon>Glycomycetales</taxon>
        <taxon>Glycomycetaceae</taxon>
        <taxon>Stackebrandtia</taxon>
    </lineage>
</organism>
<feature type="compositionally biased region" description="Pro residues" evidence="1">
    <location>
        <begin position="62"/>
        <end position="71"/>
    </location>
</feature>
<feature type="transmembrane region" description="Helical" evidence="2">
    <location>
        <begin position="77"/>
        <end position="97"/>
    </location>
</feature>
<dbReference type="Proteomes" id="UP000000844">
    <property type="component" value="Chromosome"/>
</dbReference>
<dbReference type="SUPFAM" id="SSF81995">
    <property type="entry name" value="beta-sandwich domain of Sec23/24"/>
    <property type="match status" value="1"/>
</dbReference>
<accession>D3PYN1</accession>
<evidence type="ECO:0000256" key="1">
    <source>
        <dbReference type="SAM" id="MobiDB-lite"/>
    </source>
</evidence>
<evidence type="ECO:0000313" key="4">
    <source>
        <dbReference type="Proteomes" id="UP000000844"/>
    </source>
</evidence>
<keyword evidence="2" id="KW-0472">Membrane</keyword>
<evidence type="ECO:0000313" key="3">
    <source>
        <dbReference type="EMBL" id="ADD43464.1"/>
    </source>
</evidence>
<feature type="region of interest" description="Disordered" evidence="1">
    <location>
        <begin position="1"/>
        <end position="74"/>
    </location>
</feature>
<sequence length="292" mass="30306">MTQPPPYQGGYPPQQDPYGSGGYGQQNQTPSGFPQQGGSPSGYPPPPGGSPSGFPPAGGGPGGPPPVPPPSGTGKKIGGIIGSIALVLLIGIGWIVVKYVIGSGIGSAADHATGDTQIAEEGDCTTKSKNTVTTDASDVKVVDCKAEDAFFKVVKRIDDPSGTDGEKVSEKECAGTAAADYIYLEKTGSGIDWVLCLDPQEIDTAKFGEIPAKAGECLSDNEEYFELVKCDDSKAAYEVLTAEDNPDQSLTDGDSAFNAICDPNSTLYYTSESANNDVGPYDWFLCTIEVAK</sequence>
<keyword evidence="2" id="KW-1133">Transmembrane helix</keyword>
<reference evidence="3 4" key="1">
    <citation type="journal article" date="2009" name="Stand. Genomic Sci.">
        <title>Complete genome sequence of Stackebrandtia nassauensis type strain (LLR-40K-21).</title>
        <authorList>
            <person name="Munk C."/>
            <person name="Lapidus A."/>
            <person name="Copeland A."/>
            <person name="Jando M."/>
            <person name="Mayilraj S."/>
            <person name="Glavina Del Rio T."/>
            <person name="Nolan M."/>
            <person name="Chen F."/>
            <person name="Lucas S."/>
            <person name="Tice H."/>
            <person name="Cheng J.F."/>
            <person name="Han C."/>
            <person name="Detter J.C."/>
            <person name="Bruce D."/>
            <person name="Goodwin L."/>
            <person name="Chain P."/>
            <person name="Pitluck S."/>
            <person name="Goker M."/>
            <person name="Ovchinikova G."/>
            <person name="Pati A."/>
            <person name="Ivanova N."/>
            <person name="Mavromatis K."/>
            <person name="Chen A."/>
            <person name="Palaniappan K."/>
            <person name="Land M."/>
            <person name="Hauser L."/>
            <person name="Chang Y.J."/>
            <person name="Jeffries C.D."/>
            <person name="Bristow J."/>
            <person name="Eisen J.A."/>
            <person name="Markowitz V."/>
            <person name="Hugenholtz P."/>
            <person name="Kyrpides N.C."/>
            <person name="Klenk H.P."/>
        </authorList>
    </citation>
    <scope>NUCLEOTIDE SEQUENCE [LARGE SCALE GENOMIC DNA]</scope>
    <source>
        <strain evidence="4">DSM 44728 / CIP 108903 / NRRL B-16338 / NBRC 102104 / LLR-40K-21</strain>
    </source>
</reference>